<dbReference type="Proteomes" id="UP000824890">
    <property type="component" value="Unassembled WGS sequence"/>
</dbReference>
<dbReference type="EMBL" id="JAGKQM010000012">
    <property type="protein sequence ID" value="KAH0896931.1"/>
    <property type="molecule type" value="Genomic_DNA"/>
</dbReference>
<organism evidence="1 2">
    <name type="scientific">Brassica napus</name>
    <name type="common">Rape</name>
    <dbReference type="NCBI Taxonomy" id="3708"/>
    <lineage>
        <taxon>Eukaryota</taxon>
        <taxon>Viridiplantae</taxon>
        <taxon>Streptophyta</taxon>
        <taxon>Embryophyta</taxon>
        <taxon>Tracheophyta</taxon>
        <taxon>Spermatophyta</taxon>
        <taxon>Magnoliopsida</taxon>
        <taxon>eudicotyledons</taxon>
        <taxon>Gunneridae</taxon>
        <taxon>Pentapetalae</taxon>
        <taxon>rosids</taxon>
        <taxon>malvids</taxon>
        <taxon>Brassicales</taxon>
        <taxon>Brassicaceae</taxon>
        <taxon>Brassiceae</taxon>
        <taxon>Brassica</taxon>
    </lineage>
</organism>
<accession>A0ABQ8AY26</accession>
<reference evidence="1 2" key="1">
    <citation type="submission" date="2021-05" db="EMBL/GenBank/DDBJ databases">
        <title>Genome Assembly of Synthetic Allotetraploid Brassica napus Reveals Homoeologous Exchanges between Subgenomes.</title>
        <authorList>
            <person name="Davis J.T."/>
        </authorList>
    </citation>
    <scope>NUCLEOTIDE SEQUENCE [LARGE SCALE GENOMIC DNA]</scope>
    <source>
        <strain evidence="2">cv. Da-Ae</strain>
        <tissue evidence="1">Seedling</tissue>
    </source>
</reference>
<comment type="caution">
    <text evidence="1">The sequence shown here is derived from an EMBL/GenBank/DDBJ whole genome shotgun (WGS) entry which is preliminary data.</text>
</comment>
<keyword evidence="2" id="KW-1185">Reference proteome</keyword>
<evidence type="ECO:0000313" key="1">
    <source>
        <dbReference type="EMBL" id="KAH0896931.1"/>
    </source>
</evidence>
<feature type="non-terminal residue" evidence="1">
    <location>
        <position position="1"/>
    </location>
</feature>
<name>A0ABQ8AY26_BRANA</name>
<gene>
    <name evidence="1" type="ORF">HID58_046499</name>
</gene>
<proteinExistence type="predicted"/>
<evidence type="ECO:0000313" key="2">
    <source>
        <dbReference type="Proteomes" id="UP000824890"/>
    </source>
</evidence>
<protein>
    <submittedName>
        <fullName evidence="1">Uncharacterized protein</fullName>
    </submittedName>
</protein>
<sequence>QAEDYKTHAPEVYTLGSLNIAPPNIKCYPCRPKKIRILSNCEFKFLTLIYLFMHQGVIGHKARTCRKCGGTDHIR</sequence>